<feature type="region of interest" description="Disordered" evidence="1">
    <location>
        <begin position="1"/>
        <end position="67"/>
    </location>
</feature>
<dbReference type="Proteomes" id="UP000439123">
    <property type="component" value="Unassembled WGS sequence"/>
</dbReference>
<feature type="compositionally biased region" description="Basic and acidic residues" evidence="1">
    <location>
        <begin position="45"/>
        <end position="67"/>
    </location>
</feature>
<protein>
    <submittedName>
        <fullName evidence="2">Uncharacterized protein</fullName>
    </submittedName>
</protein>
<evidence type="ECO:0000256" key="1">
    <source>
        <dbReference type="SAM" id="MobiDB-lite"/>
    </source>
</evidence>
<evidence type="ECO:0000313" key="3">
    <source>
        <dbReference type="Proteomes" id="UP000439123"/>
    </source>
</evidence>
<sequence length="67" mass="7309">MRHQPGGGPRHGDGRQDRALHRGAPQAPGDRRAAPETQGSAGTGEEEKAGRQEEVRQEEKEEVIAER</sequence>
<reference evidence="2 3" key="1">
    <citation type="submission" date="2019-10" db="EMBL/GenBank/DDBJ databases">
        <authorList>
            <person name="Karimi E."/>
        </authorList>
    </citation>
    <scope>NUCLEOTIDE SEQUENCE [LARGE SCALE GENOMIC DNA]</scope>
    <source>
        <strain evidence="2">Aeromonas sp. 8C</strain>
    </source>
</reference>
<dbReference type="EMBL" id="CABWLC010000018">
    <property type="protein sequence ID" value="VXA87479.1"/>
    <property type="molecule type" value="Genomic_DNA"/>
</dbReference>
<dbReference type="AlphaFoldDB" id="A0A653L6Z4"/>
<evidence type="ECO:0000313" key="2">
    <source>
        <dbReference type="EMBL" id="VXA87479.1"/>
    </source>
</evidence>
<name>A0A653L6Z4_AERVE</name>
<gene>
    <name evidence="2" type="ORF">AERO8C_50211</name>
</gene>
<proteinExistence type="predicted"/>
<organism evidence="2 3">
    <name type="scientific">Aeromonas veronii</name>
    <dbReference type="NCBI Taxonomy" id="654"/>
    <lineage>
        <taxon>Bacteria</taxon>
        <taxon>Pseudomonadati</taxon>
        <taxon>Pseudomonadota</taxon>
        <taxon>Gammaproteobacteria</taxon>
        <taxon>Aeromonadales</taxon>
        <taxon>Aeromonadaceae</taxon>
        <taxon>Aeromonas</taxon>
    </lineage>
</organism>
<feature type="compositionally biased region" description="Basic and acidic residues" evidence="1">
    <location>
        <begin position="10"/>
        <end position="20"/>
    </location>
</feature>
<accession>A0A653L6Z4</accession>